<name>A0A7M1RSZ6_9CAUD</name>
<protein>
    <submittedName>
        <fullName evidence="1">Outer capsid protein/viral fiber</fullName>
    </submittedName>
</protein>
<evidence type="ECO:0000313" key="2">
    <source>
        <dbReference type="Proteomes" id="UP000593599"/>
    </source>
</evidence>
<dbReference type="RefSeq" id="YP_010112726.1">
    <property type="nucleotide sequence ID" value="NC_055895.1"/>
</dbReference>
<proteinExistence type="predicted"/>
<dbReference type="EMBL" id="MT774402">
    <property type="protein sequence ID" value="QOR57274.1"/>
    <property type="molecule type" value="Genomic_DNA"/>
</dbReference>
<evidence type="ECO:0000313" key="1">
    <source>
        <dbReference type="EMBL" id="QOR57274.1"/>
    </source>
</evidence>
<keyword evidence="2" id="KW-1185">Reference proteome</keyword>
<sequence>MDTIEKVYCTGHDNNDALVAALASKNNCDPMAMAAMMNLNDYMNNPFAYLIWMIFAMRMWNNNDDHQGNAIQSQLDAMRSQIADNQNSSLVMDAIRGNANSITQLASNLNCDFNALNNAICCVRSGIQEVAGNVNFSAERVINAINLGDANLTSALQNCCCQTQLNIIKMGYENQLGQKDIVNQMQTGFSLTNSGLERAASNLGFQMSLIACDLKTNANANTQRIVDVLNNHWQSDLQLRYNDARLELSQQKLNATLIAALKTTAAA</sequence>
<dbReference type="GeneID" id="65131211"/>
<dbReference type="Proteomes" id="UP000593599">
    <property type="component" value="Segment"/>
</dbReference>
<accession>A0A7M1RSZ6</accession>
<reference evidence="1 2" key="1">
    <citation type="submission" date="2020-07" db="EMBL/GenBank/DDBJ databases">
        <title>Taxonomic proposal: Crassvirales, a new order of highly abundant and diverse bacterial viruses.</title>
        <authorList>
            <person name="Shkoporov A.N."/>
            <person name="Stockdale S.R."/>
            <person name="Guerin E."/>
            <person name="Ross R.P."/>
            <person name="Hill C."/>
        </authorList>
    </citation>
    <scope>NUCLEOTIDE SEQUENCE [LARGE SCALE GENOMIC DNA]</scope>
</reference>
<organism evidence="1 2">
    <name type="scientific">uncultured phage cr7_1</name>
    <dbReference type="NCBI Taxonomy" id="2772086"/>
    <lineage>
        <taxon>Viruses</taxon>
        <taxon>Duplodnaviria</taxon>
        <taxon>Heunggongvirae</taxon>
        <taxon>Uroviricota</taxon>
        <taxon>Caudoviricetes</taxon>
        <taxon>Crassvirales</taxon>
        <taxon>Suoliviridae</taxon>
        <taxon>Oafivirinae</taxon>
        <taxon>Burzaovirus</taxon>
        <taxon>Burzaovirus coli</taxon>
    </lineage>
</organism>
<dbReference type="KEGG" id="vg:65131211"/>